<dbReference type="Gene3D" id="1.25.40.10">
    <property type="entry name" value="Tetratricopeptide repeat domain"/>
    <property type="match status" value="1"/>
</dbReference>
<keyword evidence="1" id="KW-0472">Membrane</keyword>
<gene>
    <name evidence="3" type="ORF">PtoMrB4_10330</name>
</gene>
<evidence type="ECO:0000313" key="3">
    <source>
        <dbReference type="EMBL" id="BCA27056.1"/>
    </source>
</evidence>
<dbReference type="Proteomes" id="UP000501237">
    <property type="component" value="Chromosome"/>
</dbReference>
<keyword evidence="1" id="KW-0812">Transmembrane</keyword>
<feature type="chain" id="PRO_5025549713" description="Tetratricopeptide repeat-containing protein" evidence="2">
    <location>
        <begin position="28"/>
        <end position="724"/>
    </location>
</feature>
<feature type="signal peptide" evidence="2">
    <location>
        <begin position="1"/>
        <end position="27"/>
    </location>
</feature>
<dbReference type="KEGG" id="poj:PtoMrB4_10330"/>
<proteinExistence type="predicted"/>
<keyword evidence="1" id="KW-1133">Transmembrane helix</keyword>
<organism evidence="3 4">
    <name type="scientific">Metapseudomonas otitidis</name>
    <dbReference type="NCBI Taxonomy" id="319939"/>
    <lineage>
        <taxon>Bacteria</taxon>
        <taxon>Pseudomonadati</taxon>
        <taxon>Pseudomonadota</taxon>
        <taxon>Gammaproteobacteria</taxon>
        <taxon>Pseudomonadales</taxon>
        <taxon>Pseudomonadaceae</taxon>
        <taxon>Metapseudomonas</taxon>
    </lineage>
</organism>
<name>A0A679G989_9GAMM</name>
<dbReference type="SUPFAM" id="SSF48452">
    <property type="entry name" value="TPR-like"/>
    <property type="match status" value="1"/>
</dbReference>
<dbReference type="RefSeq" id="WP_172432694.1">
    <property type="nucleotide sequence ID" value="NZ_AP022642.1"/>
</dbReference>
<sequence length="724" mass="81659">MHNPDRPLARLALAIALALPLANQALACGPDFSLTLLDNRARTLTEMPENNFVFEATHLAPPIAGLKPVSQATLVIYWEADNENYVRQREWVERDELGRDVAQRVEQLRALDDPAQVEAQAGDLPEEQRLYIAGAVAFRRDGEEASGYFRRLLALPADQRRARSTWAAYSLGRAQAEMSRDLPASDDVTTDVEAEQRRQAHAQAAREAFQLTRQLVLDGFPDPLELAAASLGEEARVAKDAGDWGQAIRFYSNQAALNSSVGISSLKFLSSELAQMPVDQLRPLLEVPEVQQLLTIRLLTRIGWDYEGQTEAEKPLVQLLLSLDEPALPNADRLATLAYQSGQYDTARRLLEKAGDSGLAWWIRAKVALHDGDITTATQAYAKASQAFPENESWAYRRDDDGYLETVKPHCRVDGERAVLALKRGDYLDALDMLYRSGEIYWEDTATLAERVLTADELKGFVDAKVPAPNPQDQAQGDAYLPRPIATLLRELLGRRLMREGRYDEAPAYFATEELRTIAREYARARREAESRWTDIGQAEAYYTAAVLARWRGMELLGYEMSPDFKVYEGNYYQLQVERQDPAGWLSEDEARRQNSALAEPNRRFHYRWVAADLAERAADRLPHTSQAFAAALCQASGWLEYRDLDSARRIYRRYVENGPFVEWAGNFGKTCEDPDFERAKPRQWEERWAAITALAPSRRHAAYGLGALLVAGGLLLAWRRRRG</sequence>
<protein>
    <recommendedName>
        <fullName evidence="5">Tetratricopeptide repeat-containing protein</fullName>
    </recommendedName>
</protein>
<evidence type="ECO:0000313" key="4">
    <source>
        <dbReference type="Proteomes" id="UP000501237"/>
    </source>
</evidence>
<keyword evidence="2" id="KW-0732">Signal</keyword>
<dbReference type="AlphaFoldDB" id="A0A679G989"/>
<evidence type="ECO:0008006" key="5">
    <source>
        <dbReference type="Google" id="ProtNLM"/>
    </source>
</evidence>
<reference evidence="3 4" key="1">
    <citation type="journal article" date="2020" name="Microbiol. Resour. Announc.">
        <title>Complete genome sequence of Pseudomonas otitidis strain MrB4, isolated from Lake Biwa in Japan.</title>
        <authorList>
            <person name="Miyazaki K."/>
            <person name="Hase E."/>
            <person name="Maruya T."/>
        </authorList>
    </citation>
    <scope>NUCLEOTIDE SEQUENCE [LARGE SCALE GENOMIC DNA]</scope>
    <source>
        <strain evidence="3 4">MrB4</strain>
    </source>
</reference>
<evidence type="ECO:0000256" key="2">
    <source>
        <dbReference type="SAM" id="SignalP"/>
    </source>
</evidence>
<feature type="transmembrane region" description="Helical" evidence="1">
    <location>
        <begin position="702"/>
        <end position="719"/>
    </location>
</feature>
<evidence type="ECO:0000256" key="1">
    <source>
        <dbReference type="SAM" id="Phobius"/>
    </source>
</evidence>
<dbReference type="GeneID" id="57396244"/>
<accession>A0A679G989</accession>
<dbReference type="EMBL" id="AP022642">
    <property type="protein sequence ID" value="BCA27056.1"/>
    <property type="molecule type" value="Genomic_DNA"/>
</dbReference>
<dbReference type="InterPro" id="IPR011990">
    <property type="entry name" value="TPR-like_helical_dom_sf"/>
</dbReference>